<name>A0A1G8LEC0_9HYPH</name>
<keyword evidence="2" id="KW-1185">Reference proteome</keyword>
<evidence type="ECO:0000313" key="1">
    <source>
        <dbReference type="EMBL" id="SDI54058.1"/>
    </source>
</evidence>
<dbReference type="AlphaFoldDB" id="A0A1G8LEC0"/>
<accession>A0A1G8LEC0</accession>
<reference evidence="2" key="1">
    <citation type="submission" date="2016-10" db="EMBL/GenBank/DDBJ databases">
        <authorList>
            <person name="Varghese N."/>
            <person name="Submissions S."/>
        </authorList>
    </citation>
    <scope>NUCLEOTIDE SEQUENCE [LARGE SCALE GENOMIC DNA]</scope>
    <source>
        <strain evidence="2">CGMCC 1.11022</strain>
    </source>
</reference>
<gene>
    <name evidence="1" type="ORF">SAMN05428953_102221</name>
</gene>
<dbReference type="EMBL" id="FNEE01000002">
    <property type="protein sequence ID" value="SDI54058.1"/>
    <property type="molecule type" value="Genomic_DNA"/>
</dbReference>
<proteinExistence type="predicted"/>
<protein>
    <submittedName>
        <fullName evidence="1">Uncharacterized protein</fullName>
    </submittedName>
</protein>
<organism evidence="1 2">
    <name type="scientific">Mesorhizobium muleiense</name>
    <dbReference type="NCBI Taxonomy" id="1004279"/>
    <lineage>
        <taxon>Bacteria</taxon>
        <taxon>Pseudomonadati</taxon>
        <taxon>Pseudomonadota</taxon>
        <taxon>Alphaproteobacteria</taxon>
        <taxon>Hyphomicrobiales</taxon>
        <taxon>Phyllobacteriaceae</taxon>
        <taxon>Mesorhizobium</taxon>
    </lineage>
</organism>
<sequence length="44" mass="5266">MRYVIVICAVTFFLIWDGLYNQGSYLDTTVREINRIVRYITSMM</sequence>
<evidence type="ECO:0000313" key="2">
    <source>
        <dbReference type="Proteomes" id="UP000198894"/>
    </source>
</evidence>
<dbReference type="RefSeq" id="WP_023799246.1">
    <property type="nucleotide sequence ID" value="NZ_CP183375.1"/>
</dbReference>
<dbReference type="Proteomes" id="UP000198894">
    <property type="component" value="Unassembled WGS sequence"/>
</dbReference>